<feature type="transmembrane region" description="Helical" evidence="9">
    <location>
        <begin position="314"/>
        <end position="340"/>
    </location>
</feature>
<feature type="chain" id="PRO_5045787091" description="Copper resistance protein CopC" evidence="10">
    <location>
        <begin position="31"/>
        <end position="672"/>
    </location>
</feature>
<keyword evidence="3 9" id="KW-0812">Transmembrane</keyword>
<feature type="signal peptide" evidence="10">
    <location>
        <begin position="1"/>
        <end position="30"/>
    </location>
</feature>
<evidence type="ECO:0000256" key="10">
    <source>
        <dbReference type="SAM" id="SignalP"/>
    </source>
</evidence>
<feature type="domain" description="CopC" evidence="11">
    <location>
        <begin position="31"/>
        <end position="126"/>
    </location>
</feature>
<dbReference type="Gene3D" id="2.60.40.1220">
    <property type="match status" value="1"/>
</dbReference>
<evidence type="ECO:0000256" key="3">
    <source>
        <dbReference type="ARBA" id="ARBA00022692"/>
    </source>
</evidence>
<evidence type="ECO:0000259" key="11">
    <source>
        <dbReference type="Pfam" id="PF04234"/>
    </source>
</evidence>
<dbReference type="Pfam" id="PF05425">
    <property type="entry name" value="CopD"/>
    <property type="match status" value="1"/>
</dbReference>
<dbReference type="InterPro" id="IPR014756">
    <property type="entry name" value="Ig_E-set"/>
</dbReference>
<comment type="caution">
    <text evidence="13">The sequence shown here is derived from an EMBL/GenBank/DDBJ whole genome shotgun (WGS) entry which is preliminary data.</text>
</comment>
<evidence type="ECO:0000256" key="6">
    <source>
        <dbReference type="ARBA" id="ARBA00022989"/>
    </source>
</evidence>
<feature type="transmembrane region" description="Helical" evidence="9">
    <location>
        <begin position="402"/>
        <end position="423"/>
    </location>
</feature>
<dbReference type="InterPro" id="IPR008457">
    <property type="entry name" value="Cu-R_CopD_dom"/>
</dbReference>
<keyword evidence="8 9" id="KW-0472">Membrane</keyword>
<feature type="transmembrane region" description="Helical" evidence="9">
    <location>
        <begin position="229"/>
        <end position="250"/>
    </location>
</feature>
<keyword evidence="5 10" id="KW-0732">Signal</keyword>
<evidence type="ECO:0000256" key="4">
    <source>
        <dbReference type="ARBA" id="ARBA00022723"/>
    </source>
</evidence>
<dbReference type="Proteomes" id="UP000655410">
    <property type="component" value="Unassembled WGS sequence"/>
</dbReference>
<dbReference type="SUPFAM" id="SSF81296">
    <property type="entry name" value="E set domains"/>
    <property type="match status" value="1"/>
</dbReference>
<keyword evidence="6 9" id="KW-1133">Transmembrane helix</keyword>
<dbReference type="EMBL" id="BMNI01000001">
    <property type="protein sequence ID" value="GGO85442.1"/>
    <property type="molecule type" value="Genomic_DNA"/>
</dbReference>
<evidence type="ECO:0000313" key="13">
    <source>
        <dbReference type="EMBL" id="GGO85442.1"/>
    </source>
</evidence>
<evidence type="ECO:0000256" key="5">
    <source>
        <dbReference type="ARBA" id="ARBA00022729"/>
    </source>
</evidence>
<keyword evidence="7" id="KW-0186">Copper</keyword>
<evidence type="ECO:0000256" key="9">
    <source>
        <dbReference type="SAM" id="Phobius"/>
    </source>
</evidence>
<protein>
    <recommendedName>
        <fullName evidence="15">Copper resistance protein CopC</fullName>
    </recommendedName>
</protein>
<dbReference type="InterPro" id="IPR007348">
    <property type="entry name" value="CopC_dom"/>
</dbReference>
<evidence type="ECO:0000256" key="1">
    <source>
        <dbReference type="ARBA" id="ARBA00004651"/>
    </source>
</evidence>
<proteinExistence type="predicted"/>
<feature type="transmembrane region" description="Helical" evidence="9">
    <location>
        <begin position="360"/>
        <end position="381"/>
    </location>
</feature>
<evidence type="ECO:0000259" key="12">
    <source>
        <dbReference type="Pfam" id="PF05425"/>
    </source>
</evidence>
<reference evidence="14" key="1">
    <citation type="journal article" date="2019" name="Int. J. Syst. Evol. Microbiol.">
        <title>The Global Catalogue of Microorganisms (GCM) 10K type strain sequencing project: providing services to taxonomists for standard genome sequencing and annotation.</title>
        <authorList>
            <consortium name="The Broad Institute Genomics Platform"/>
            <consortium name="The Broad Institute Genome Sequencing Center for Infectious Disease"/>
            <person name="Wu L."/>
            <person name="Ma J."/>
        </authorList>
    </citation>
    <scope>NUCLEOTIDE SEQUENCE [LARGE SCALE GENOMIC DNA]</scope>
    <source>
        <strain evidence="14">CGMCC 4.7371</strain>
    </source>
</reference>
<evidence type="ECO:0008006" key="15">
    <source>
        <dbReference type="Google" id="ProtNLM"/>
    </source>
</evidence>
<gene>
    <name evidence="13" type="ORF">GCM10011584_05420</name>
</gene>
<comment type="subcellular location">
    <subcellularLocation>
        <location evidence="1">Cell membrane</location>
        <topology evidence="1">Multi-pass membrane protein</topology>
    </subcellularLocation>
</comment>
<accession>A0ABQ2N811</accession>
<dbReference type="PANTHER" id="PTHR34820:SF4">
    <property type="entry name" value="INNER MEMBRANE PROTEIN YEBZ"/>
    <property type="match status" value="1"/>
</dbReference>
<feature type="transmembrane region" description="Helical" evidence="9">
    <location>
        <begin position="150"/>
        <end position="167"/>
    </location>
</feature>
<feature type="domain" description="Copper resistance protein D" evidence="12">
    <location>
        <begin position="320"/>
        <end position="415"/>
    </location>
</feature>
<evidence type="ECO:0000256" key="8">
    <source>
        <dbReference type="ARBA" id="ARBA00023136"/>
    </source>
</evidence>
<feature type="transmembrane region" description="Helical" evidence="9">
    <location>
        <begin position="255"/>
        <end position="273"/>
    </location>
</feature>
<evidence type="ECO:0000313" key="14">
    <source>
        <dbReference type="Proteomes" id="UP000655410"/>
    </source>
</evidence>
<dbReference type="Pfam" id="PF04234">
    <property type="entry name" value="CopC"/>
    <property type="match status" value="1"/>
</dbReference>
<dbReference type="InterPro" id="IPR014755">
    <property type="entry name" value="Cu-Rt/internalin_Ig-like"/>
</dbReference>
<dbReference type="PANTHER" id="PTHR34820">
    <property type="entry name" value="INNER MEMBRANE PROTEIN YEBZ"/>
    <property type="match status" value="1"/>
</dbReference>
<evidence type="ECO:0000256" key="7">
    <source>
        <dbReference type="ARBA" id="ARBA00023008"/>
    </source>
</evidence>
<feature type="transmembrane region" description="Helical" evidence="9">
    <location>
        <begin position="279"/>
        <end position="302"/>
    </location>
</feature>
<keyword evidence="2" id="KW-1003">Cell membrane</keyword>
<keyword evidence="14" id="KW-1185">Reference proteome</keyword>
<sequence>MNPRARFRRFGALVLLATAMLLGPAPAAQAHATLLFATPTVEGAVPTSPEQIQLVFDQAVRPAESALELRGPGGEQVGLGEAASGEDGRTITAPVLEELAVGQYVVDWTATAADGDTMTGEFRFAVGSSAGLALGGGAQPQVEGWELLTLLRWGMFAGLTLSLGGLVGARLTRRTALAGTEQDDPRALLRTGVLLGLVSALGLAVTLLGDGSLVAGASTRSPWTLVESTAGRVAAVEVLSFAVAGAAMLLRRHAWAGLVLVAVAGAEGFRAHPQAASPGWGAVLIFVHLGAASIWVGALVHVVRVGHSRRNRELSAATAVVAYARLALGLFALVLATGTISGLLLAGPAGLRDTLFGTTYGRWLLAKITLVVVIAALALLARHHLKSRPALAQPGSTARLEVVGLAGVLAVSALLTSLSPPVLRDAELPFPPPPLGPISAAGGRAGWIGVGATASEGQLLVRLSTPDTEMSEDAVDTNTYDLDANLTAAGDPASRHLPLRRCGPGCFVAAIDWQRGQNTVTFKADSSDFPGGTTAVTVAWPPRQAPALLRRTVRIMGAIPELTLYEQVTSNTNTGLGDEVRLQLTGQQLLDSDPYGSGVAPTVVVIDRDDNAGETVMALGYPGEGTYVRLTLDHHGRITRETLTAPNHLTTRSIVYPEEKHDLHTHDPGPRT</sequence>
<keyword evidence="4" id="KW-0479">Metal-binding</keyword>
<name>A0ABQ2N811_9ACTN</name>
<organism evidence="13 14">
    <name type="scientific">Nocardioides phosphati</name>
    <dbReference type="NCBI Taxonomy" id="1867775"/>
    <lineage>
        <taxon>Bacteria</taxon>
        <taxon>Bacillati</taxon>
        <taxon>Actinomycetota</taxon>
        <taxon>Actinomycetes</taxon>
        <taxon>Propionibacteriales</taxon>
        <taxon>Nocardioidaceae</taxon>
        <taxon>Nocardioides</taxon>
    </lineage>
</organism>
<dbReference type="InterPro" id="IPR032694">
    <property type="entry name" value="CopC/D"/>
</dbReference>
<evidence type="ECO:0000256" key="2">
    <source>
        <dbReference type="ARBA" id="ARBA00022475"/>
    </source>
</evidence>
<feature type="transmembrane region" description="Helical" evidence="9">
    <location>
        <begin position="187"/>
        <end position="209"/>
    </location>
</feature>